<dbReference type="InterPro" id="IPR013087">
    <property type="entry name" value="Znf_C2H2_type"/>
</dbReference>
<feature type="region of interest" description="Disordered" evidence="2">
    <location>
        <begin position="23"/>
        <end position="58"/>
    </location>
</feature>
<evidence type="ECO:0000313" key="4">
    <source>
        <dbReference type="EMBL" id="GAV74758.1"/>
    </source>
</evidence>
<dbReference type="GO" id="GO:0008270">
    <property type="term" value="F:zinc ion binding"/>
    <property type="evidence" value="ECO:0007669"/>
    <property type="project" value="UniProtKB-KW"/>
</dbReference>
<reference evidence="5" key="1">
    <citation type="submission" date="2016-04" db="EMBL/GenBank/DDBJ databases">
        <title>Cephalotus genome sequencing.</title>
        <authorList>
            <person name="Fukushima K."/>
            <person name="Hasebe M."/>
            <person name="Fang X."/>
        </authorList>
    </citation>
    <scope>NUCLEOTIDE SEQUENCE [LARGE SCALE GENOMIC DNA]</scope>
    <source>
        <strain evidence="5">cv. St1</strain>
    </source>
</reference>
<dbReference type="PROSITE" id="PS50157">
    <property type="entry name" value="ZINC_FINGER_C2H2_2"/>
    <property type="match status" value="1"/>
</dbReference>
<feature type="non-terminal residue" evidence="4">
    <location>
        <position position="1"/>
    </location>
</feature>
<feature type="non-terminal residue" evidence="4">
    <location>
        <position position="230"/>
    </location>
</feature>
<feature type="domain" description="C2H2-type" evidence="3">
    <location>
        <begin position="104"/>
        <end position="131"/>
    </location>
</feature>
<evidence type="ECO:0000256" key="1">
    <source>
        <dbReference type="PROSITE-ProRule" id="PRU00042"/>
    </source>
</evidence>
<organism evidence="4 5">
    <name type="scientific">Cephalotus follicularis</name>
    <name type="common">Albany pitcher plant</name>
    <dbReference type="NCBI Taxonomy" id="3775"/>
    <lineage>
        <taxon>Eukaryota</taxon>
        <taxon>Viridiplantae</taxon>
        <taxon>Streptophyta</taxon>
        <taxon>Embryophyta</taxon>
        <taxon>Tracheophyta</taxon>
        <taxon>Spermatophyta</taxon>
        <taxon>Magnoliopsida</taxon>
        <taxon>eudicotyledons</taxon>
        <taxon>Gunneridae</taxon>
        <taxon>Pentapetalae</taxon>
        <taxon>rosids</taxon>
        <taxon>fabids</taxon>
        <taxon>Oxalidales</taxon>
        <taxon>Cephalotaceae</taxon>
        <taxon>Cephalotus</taxon>
    </lineage>
</organism>
<dbReference type="STRING" id="3775.A0A1Q3C3W8"/>
<evidence type="ECO:0000313" key="5">
    <source>
        <dbReference type="Proteomes" id="UP000187406"/>
    </source>
</evidence>
<proteinExistence type="predicted"/>
<dbReference type="PANTHER" id="PTHR47591">
    <property type="entry name" value="ZINC FINGER PROTEIN ZAT2-RELATED"/>
    <property type="match status" value="1"/>
</dbReference>
<dbReference type="SMART" id="SM00355">
    <property type="entry name" value="ZnF_C2H2"/>
    <property type="match status" value="2"/>
</dbReference>
<keyword evidence="5" id="KW-1185">Reference proteome</keyword>
<dbReference type="Proteomes" id="UP000187406">
    <property type="component" value="Unassembled WGS sequence"/>
</dbReference>
<accession>A0A1Q3C3W8</accession>
<evidence type="ECO:0000256" key="2">
    <source>
        <dbReference type="SAM" id="MobiDB-lite"/>
    </source>
</evidence>
<keyword evidence="1" id="KW-0862">Zinc</keyword>
<dbReference type="SUPFAM" id="SSF57667">
    <property type="entry name" value="beta-beta-alpha zinc fingers"/>
    <property type="match status" value="1"/>
</dbReference>
<dbReference type="AlphaFoldDB" id="A0A1Q3C3W8"/>
<keyword evidence="1" id="KW-0863">Zinc-finger</keyword>
<dbReference type="InterPro" id="IPR036236">
    <property type="entry name" value="Znf_C2H2_sf"/>
</dbReference>
<dbReference type="EMBL" id="BDDD01001274">
    <property type="protein sequence ID" value="GAV74758.1"/>
    <property type="molecule type" value="Genomic_DNA"/>
</dbReference>
<dbReference type="Pfam" id="PF13912">
    <property type="entry name" value="zf-C2H2_6"/>
    <property type="match status" value="2"/>
</dbReference>
<dbReference type="PANTHER" id="PTHR47591:SF1">
    <property type="entry name" value="ZINC FINGER PROTEIN ZAT2-RELATED"/>
    <property type="match status" value="1"/>
</dbReference>
<dbReference type="InParanoid" id="A0A1Q3C3W8"/>
<feature type="compositionally biased region" description="Basic and acidic residues" evidence="2">
    <location>
        <begin position="36"/>
        <end position="56"/>
    </location>
</feature>
<protein>
    <submittedName>
        <fullName evidence="4">Zf-C2H2_6 domain-containing protein</fullName>
    </submittedName>
</protein>
<dbReference type="PROSITE" id="PS00028">
    <property type="entry name" value="ZINC_FINGER_C2H2_1"/>
    <property type="match status" value="1"/>
</dbReference>
<sequence>CSLCNDGRTFTSMKGLFGHMRSHPEREWRGINPPNNEKHSPASTISDDHDQVDENGRSSCKSNWYEAVVRERRNIKKKRLADLEKIGELVDLTQDWVQVIPNRYVCITCEKSFATHQALGGHRASHSRQKNTTTMNQSAANVSVIVNENSYCKPTINVKVERQVSEVAAKGSCLVAPRSGDPTVQALGGHKRCQARSTSTQVASSAGEVTQTARRLNDFDLNLPPPSHED</sequence>
<gene>
    <name evidence="4" type="ORF">CFOL_v3_18238</name>
</gene>
<keyword evidence="1" id="KW-0479">Metal-binding</keyword>
<name>A0A1Q3C3W8_CEPFO</name>
<evidence type="ECO:0000259" key="3">
    <source>
        <dbReference type="PROSITE" id="PS50157"/>
    </source>
</evidence>
<comment type="caution">
    <text evidence="4">The sequence shown here is derived from an EMBL/GenBank/DDBJ whole genome shotgun (WGS) entry which is preliminary data.</text>
</comment>
<dbReference type="OrthoDB" id="6077919at2759"/>